<dbReference type="PANTHER" id="PTHR34301">
    <property type="entry name" value="DNA-BINDING PROTEIN-RELATED"/>
    <property type="match status" value="1"/>
</dbReference>
<evidence type="ECO:0000313" key="4">
    <source>
        <dbReference type="Proteomes" id="UP000295371"/>
    </source>
</evidence>
<dbReference type="Pfam" id="PF13191">
    <property type="entry name" value="AAA_16"/>
    <property type="match status" value="1"/>
</dbReference>
<evidence type="ECO:0000259" key="2">
    <source>
        <dbReference type="Pfam" id="PF13191"/>
    </source>
</evidence>
<dbReference type="PANTHER" id="PTHR34301:SF8">
    <property type="entry name" value="ATPASE DOMAIN-CONTAINING PROTEIN"/>
    <property type="match status" value="1"/>
</dbReference>
<evidence type="ECO:0000256" key="1">
    <source>
        <dbReference type="SAM" id="MobiDB-lite"/>
    </source>
</evidence>
<feature type="region of interest" description="Disordered" evidence="1">
    <location>
        <begin position="395"/>
        <end position="419"/>
    </location>
</feature>
<dbReference type="InterPro" id="IPR041664">
    <property type="entry name" value="AAA_16"/>
</dbReference>
<sequence length="419" mass="44947">MQGPFFPGAGTSPYRLEGRESELRQWQRVMTDFEAFGHSQARHLIITGVRGVGKTSLLKEFAEESLQAGCLAVRVRCQASGRETLMDRVDAAVGTALEQSDFAQQHGRLTRAAITTPIGGVELQRELADPDRSLIDTAFMTRLWEATTEIRTRGGIGLALLIDETQYADHPSLVNLSELVSLLGERDADRPALFVCFAGLPGDTVRMVGKSSSHAERVYRRITLGYLDADATRDAFLLPVREAGGNWTPKALQAAVEASGGYPAFIQELGAEIWEHRGPEDELTLASVRAGLAAAEPQLQAYYEGAWEAAPAEGQRILLALALAGGQATVAELARAVGKESSSQISWAVDALVKRGTVLRPSRGRLHFGRSGMDAWVLDNHGATPIGNDGVVADRRALDAPGGDDGSTTSGHRPGEGKN</sequence>
<gene>
    <name evidence="3" type="ORF">CLV29_1625</name>
</gene>
<reference evidence="3 4" key="1">
    <citation type="submission" date="2019-03" db="EMBL/GenBank/DDBJ databases">
        <title>Genomic Encyclopedia of Archaeal and Bacterial Type Strains, Phase II (KMG-II): from individual species to whole genera.</title>
        <authorList>
            <person name="Goeker M."/>
        </authorList>
    </citation>
    <scope>NUCLEOTIDE SEQUENCE [LARGE SCALE GENOMIC DNA]</scope>
    <source>
        <strain evidence="3 4">DSM 24323</strain>
    </source>
</reference>
<accession>A0A4R7J9G7</accession>
<dbReference type="RefSeq" id="WP_133754415.1">
    <property type="nucleotide sequence ID" value="NZ_CP171129.1"/>
</dbReference>
<keyword evidence="4" id="KW-1185">Reference proteome</keyword>
<dbReference type="OrthoDB" id="2020141at2"/>
<evidence type="ECO:0000313" key="3">
    <source>
        <dbReference type="EMBL" id="TDT33985.1"/>
    </source>
</evidence>
<protein>
    <submittedName>
        <fullName evidence="3">AAA ATPase-like protein</fullName>
    </submittedName>
</protein>
<feature type="domain" description="Orc1-like AAA ATPase" evidence="2">
    <location>
        <begin position="18"/>
        <end position="184"/>
    </location>
</feature>
<proteinExistence type="predicted"/>
<organism evidence="3 4">
    <name type="scientific">Naumannella halotolerans</name>
    <dbReference type="NCBI Taxonomy" id="993414"/>
    <lineage>
        <taxon>Bacteria</taxon>
        <taxon>Bacillati</taxon>
        <taxon>Actinomycetota</taxon>
        <taxon>Actinomycetes</taxon>
        <taxon>Propionibacteriales</taxon>
        <taxon>Propionibacteriaceae</taxon>
        <taxon>Naumannella</taxon>
    </lineage>
</organism>
<dbReference type="InterPro" id="IPR027417">
    <property type="entry name" value="P-loop_NTPase"/>
</dbReference>
<dbReference type="AlphaFoldDB" id="A0A4R7J9G7"/>
<comment type="caution">
    <text evidence="3">The sequence shown here is derived from an EMBL/GenBank/DDBJ whole genome shotgun (WGS) entry which is preliminary data.</text>
</comment>
<dbReference type="EMBL" id="SOAW01000001">
    <property type="protein sequence ID" value="TDT33985.1"/>
    <property type="molecule type" value="Genomic_DNA"/>
</dbReference>
<name>A0A4R7J9G7_9ACTN</name>
<dbReference type="Proteomes" id="UP000295371">
    <property type="component" value="Unassembled WGS sequence"/>
</dbReference>
<dbReference type="SUPFAM" id="SSF52540">
    <property type="entry name" value="P-loop containing nucleoside triphosphate hydrolases"/>
    <property type="match status" value="1"/>
</dbReference>
<dbReference type="Gene3D" id="3.40.50.300">
    <property type="entry name" value="P-loop containing nucleotide triphosphate hydrolases"/>
    <property type="match status" value="1"/>
</dbReference>